<accession>A0A191WCF2</accession>
<protein>
    <recommendedName>
        <fullName evidence="3">DNA alkylation repair protein</fullName>
    </recommendedName>
</protein>
<evidence type="ECO:0000313" key="1">
    <source>
        <dbReference type="EMBL" id="ANJ25941.1"/>
    </source>
</evidence>
<evidence type="ECO:0000313" key="2">
    <source>
        <dbReference type="Proteomes" id="UP000078437"/>
    </source>
</evidence>
<reference evidence="2" key="2">
    <citation type="submission" date="2016-01" db="EMBL/GenBank/DDBJ databases">
        <title>Complete genome sequence of Agromyces aureus AR33T and comparison with related organisms.</title>
        <authorList>
            <person name="Corretto E."/>
            <person name="Antonielli L."/>
            <person name="Sessitsch A."/>
            <person name="Brader G."/>
        </authorList>
    </citation>
    <scope>NUCLEOTIDE SEQUENCE [LARGE SCALE GENOMIC DNA]</scope>
    <source>
        <strain evidence="2">AR33</strain>
    </source>
</reference>
<proteinExistence type="predicted"/>
<name>A0A191WCF2_9MICO</name>
<evidence type="ECO:0008006" key="3">
    <source>
        <dbReference type="Google" id="ProtNLM"/>
    </source>
</evidence>
<keyword evidence="2" id="KW-1185">Reference proteome</keyword>
<gene>
    <name evidence="1" type="ORF">ATC03_03500</name>
</gene>
<dbReference type="AlphaFoldDB" id="A0A191WCF2"/>
<organism evidence="1 2">
    <name type="scientific">Agromyces aureus</name>
    <dbReference type="NCBI Taxonomy" id="453304"/>
    <lineage>
        <taxon>Bacteria</taxon>
        <taxon>Bacillati</taxon>
        <taxon>Actinomycetota</taxon>
        <taxon>Actinomycetes</taxon>
        <taxon>Micrococcales</taxon>
        <taxon>Microbacteriaceae</taxon>
        <taxon>Agromyces</taxon>
    </lineage>
</organism>
<dbReference type="Proteomes" id="UP000078437">
    <property type="component" value="Chromosome"/>
</dbReference>
<dbReference type="KEGG" id="agy:ATC03_03500"/>
<reference evidence="1 2" key="1">
    <citation type="journal article" date="2016" name="Int. J. Syst. Evol. Microbiol.">
        <title>Agromyces aureus sp. nov., isolated from the rhizosphere of Salix caprea L. grown in a heavy-metal-contaminated soil.</title>
        <authorList>
            <person name="Corretto E."/>
            <person name="Antonielli L."/>
            <person name="Sessitsch A."/>
            <person name="Compant S."/>
            <person name="Gorfer M."/>
            <person name="Kuffner M."/>
            <person name="Brader G."/>
        </authorList>
    </citation>
    <scope>NUCLEOTIDE SEQUENCE [LARGE SCALE GENOMIC DNA]</scope>
    <source>
        <strain evidence="1 2">AR33</strain>
    </source>
</reference>
<dbReference type="EMBL" id="CP013979">
    <property type="protein sequence ID" value="ANJ25941.1"/>
    <property type="molecule type" value="Genomic_DNA"/>
</dbReference>
<sequence>MVPRDRVRREMLHEADTAAGLNIDLIEVIASWGLDRRLGNGALTRIEGFLREASVDALSNPVIDDVVQPLIASLDGPPRTHALAVLARWADEPDPRLRAAAGRVRSA</sequence>